<dbReference type="EMBL" id="AOHW01000006">
    <property type="protein sequence ID" value="ELY45744.1"/>
    <property type="molecule type" value="Genomic_DNA"/>
</dbReference>
<gene>
    <name evidence="8" type="ORF">C496_02342</name>
</gene>
<reference evidence="8 9" key="1">
    <citation type="journal article" date="2014" name="PLoS Genet.">
        <title>Phylogenetically driven sequencing of extremely halophilic archaea reveals strategies for static and dynamic osmo-response.</title>
        <authorList>
            <person name="Becker E.A."/>
            <person name="Seitzer P.M."/>
            <person name="Tritt A."/>
            <person name="Larsen D."/>
            <person name="Krusor M."/>
            <person name="Yao A.I."/>
            <person name="Wu D."/>
            <person name="Madern D."/>
            <person name="Eisen J.A."/>
            <person name="Darling A.E."/>
            <person name="Facciotti M.T."/>
        </authorList>
    </citation>
    <scope>NUCLEOTIDE SEQUENCE [LARGE SCALE GENOMIC DNA]</scope>
    <source>
        <strain evidence="8 9">GA33</strain>
    </source>
</reference>
<dbReference type="Proteomes" id="UP000011599">
    <property type="component" value="Unassembled WGS sequence"/>
</dbReference>
<dbReference type="PATRIC" id="fig|1114856.3.peg.483"/>
<dbReference type="Pfam" id="PF09335">
    <property type="entry name" value="VTT_dom"/>
    <property type="match status" value="1"/>
</dbReference>
<evidence type="ECO:0000256" key="4">
    <source>
        <dbReference type="ARBA" id="ARBA00022989"/>
    </source>
</evidence>
<evidence type="ECO:0000313" key="9">
    <source>
        <dbReference type="Proteomes" id="UP000011599"/>
    </source>
</evidence>
<keyword evidence="2" id="KW-1003">Cell membrane</keyword>
<organism evidence="8 9">
    <name type="scientific">Natronorubrum tibetense GA33</name>
    <dbReference type="NCBI Taxonomy" id="1114856"/>
    <lineage>
        <taxon>Archaea</taxon>
        <taxon>Methanobacteriati</taxon>
        <taxon>Methanobacteriota</taxon>
        <taxon>Stenosarchaea group</taxon>
        <taxon>Halobacteria</taxon>
        <taxon>Halobacteriales</taxon>
        <taxon>Natrialbaceae</taxon>
        <taxon>Natronorubrum</taxon>
    </lineage>
</organism>
<dbReference type="InterPro" id="IPR032816">
    <property type="entry name" value="VTT_dom"/>
</dbReference>
<comment type="caution">
    <text evidence="8">The sequence shown here is derived from an EMBL/GenBank/DDBJ whole genome shotgun (WGS) entry which is preliminary data.</text>
</comment>
<name>L9W8D0_9EURY</name>
<dbReference type="STRING" id="1114856.GCA_000383975_03761"/>
<keyword evidence="9" id="KW-1185">Reference proteome</keyword>
<dbReference type="InterPro" id="IPR015414">
    <property type="entry name" value="TMEM64"/>
</dbReference>
<proteinExistence type="predicted"/>
<evidence type="ECO:0000259" key="7">
    <source>
        <dbReference type="Pfam" id="PF09335"/>
    </source>
</evidence>
<dbReference type="GO" id="GO:0005886">
    <property type="term" value="C:plasma membrane"/>
    <property type="evidence" value="ECO:0007669"/>
    <property type="project" value="UniProtKB-SubCell"/>
</dbReference>
<dbReference type="PANTHER" id="PTHR12677">
    <property type="entry name" value="GOLGI APPARATUS MEMBRANE PROTEIN TVP38-RELATED"/>
    <property type="match status" value="1"/>
</dbReference>
<evidence type="ECO:0000256" key="2">
    <source>
        <dbReference type="ARBA" id="ARBA00022475"/>
    </source>
</evidence>
<evidence type="ECO:0000256" key="5">
    <source>
        <dbReference type="ARBA" id="ARBA00023136"/>
    </source>
</evidence>
<keyword evidence="5 6" id="KW-0472">Membrane</keyword>
<evidence type="ECO:0000256" key="1">
    <source>
        <dbReference type="ARBA" id="ARBA00004651"/>
    </source>
</evidence>
<feature type="domain" description="VTT" evidence="7">
    <location>
        <begin position="57"/>
        <end position="192"/>
    </location>
</feature>
<comment type="subcellular location">
    <subcellularLocation>
        <location evidence="1">Cell membrane</location>
        <topology evidence="1">Multi-pass membrane protein</topology>
    </subcellularLocation>
</comment>
<dbReference type="eggNOG" id="arCOG04659">
    <property type="taxonomic scope" value="Archaea"/>
</dbReference>
<accession>L9W8D0</accession>
<feature type="transmembrane region" description="Helical" evidence="6">
    <location>
        <begin position="39"/>
        <end position="66"/>
    </location>
</feature>
<protein>
    <recommendedName>
        <fullName evidence="7">VTT domain-containing protein</fullName>
    </recommendedName>
</protein>
<sequence length="244" mass="24722">MDRRALVGTVVIGAIVAMGVLVSPSTVLGAVESVSVDPYLFGLVVVGLYLVRPLLVLPTTPLAVVVGYGYGVTLGIPIALVGVVATVIPVFLVARWFVRTDASASSDARDDSVSASIEGAFGSLFERAGSVVARYYETAGPTRGVVVSRLAPIPSDVSTCAAAVSGVRLRQFVLGTVVGELPWTVAGVVVGASAATVTAGGLGELGVTLTVACLVAASVLLAGPAYRAVRTHRRSGKTGRTAES</sequence>
<dbReference type="AlphaFoldDB" id="L9W8D0"/>
<keyword evidence="4 6" id="KW-1133">Transmembrane helix</keyword>
<feature type="transmembrane region" description="Helical" evidence="6">
    <location>
        <begin position="78"/>
        <end position="98"/>
    </location>
</feature>
<evidence type="ECO:0000256" key="3">
    <source>
        <dbReference type="ARBA" id="ARBA00022692"/>
    </source>
</evidence>
<feature type="transmembrane region" description="Helical" evidence="6">
    <location>
        <begin position="205"/>
        <end position="226"/>
    </location>
</feature>
<dbReference type="PANTHER" id="PTHR12677:SF59">
    <property type="entry name" value="GOLGI APPARATUS MEMBRANE PROTEIN TVP38-RELATED"/>
    <property type="match status" value="1"/>
</dbReference>
<evidence type="ECO:0000256" key="6">
    <source>
        <dbReference type="SAM" id="Phobius"/>
    </source>
</evidence>
<keyword evidence="3 6" id="KW-0812">Transmembrane</keyword>
<evidence type="ECO:0000313" key="8">
    <source>
        <dbReference type="EMBL" id="ELY45744.1"/>
    </source>
</evidence>